<reference evidence="5" key="1">
    <citation type="submission" date="2015-12" db="EMBL/GenBank/DDBJ databases">
        <title>FDA dAtabase for Regulatory Grade micrObial Sequences (FDA-ARGOS): Supporting development and validation of Infectious Disease Dx tests.</title>
        <authorList>
            <person name="Case J."/>
            <person name="Tallon L."/>
            <person name="Sadzewicz L."/>
            <person name="Sengamalay N."/>
            <person name="Ott S."/>
            <person name="Godinez A."/>
            <person name="Nagaraj S."/>
            <person name="Nadendla S."/>
            <person name="Sichtig H."/>
        </authorList>
    </citation>
    <scope>NUCLEOTIDE SEQUENCE [LARGE SCALE GENOMIC DNA]</scope>
    <source>
        <strain evidence="5">FDAARGOS_147</strain>
    </source>
</reference>
<dbReference type="InterPro" id="IPR051159">
    <property type="entry name" value="Hexapeptide_acetyltransf"/>
</dbReference>
<evidence type="ECO:0000256" key="1">
    <source>
        <dbReference type="ARBA" id="ARBA00007274"/>
    </source>
</evidence>
<comment type="similarity">
    <text evidence="1">Belongs to the transferase hexapeptide repeat family.</text>
</comment>
<dbReference type="EMBL" id="CP014060">
    <property type="protein sequence ID" value="AMG39536.1"/>
    <property type="molecule type" value="Genomic_DNA"/>
</dbReference>
<dbReference type="GO" id="GO:0005829">
    <property type="term" value="C:cytosol"/>
    <property type="evidence" value="ECO:0007669"/>
    <property type="project" value="TreeGrafter"/>
</dbReference>
<dbReference type="RefSeq" id="WP_006390302.1">
    <property type="nucleotide sequence ID" value="NZ_CP014060.2"/>
</dbReference>
<dbReference type="PROSITE" id="PS00101">
    <property type="entry name" value="HEXAPEP_TRANSFERASES"/>
    <property type="match status" value="1"/>
</dbReference>
<protein>
    <submittedName>
        <fullName evidence="4">Colanic acid biosynthesis acetyltransferase WcaF</fullName>
    </submittedName>
</protein>
<name>A0A0X8P453_ALCXX</name>
<dbReference type="Proteomes" id="UP000060602">
    <property type="component" value="Chromosome"/>
</dbReference>
<dbReference type="AlphaFoldDB" id="A0A0X8P453"/>
<dbReference type="PANTHER" id="PTHR23416">
    <property type="entry name" value="SIALIC ACID SYNTHASE-RELATED"/>
    <property type="match status" value="1"/>
</dbReference>
<evidence type="ECO:0000313" key="4">
    <source>
        <dbReference type="EMBL" id="AMG39536.1"/>
    </source>
</evidence>
<evidence type="ECO:0000313" key="5">
    <source>
        <dbReference type="Proteomes" id="UP000060602"/>
    </source>
</evidence>
<dbReference type="GO" id="GO:0008374">
    <property type="term" value="F:O-acyltransferase activity"/>
    <property type="evidence" value="ECO:0007669"/>
    <property type="project" value="TreeGrafter"/>
</dbReference>
<proteinExistence type="inferred from homology"/>
<dbReference type="InterPro" id="IPR018357">
    <property type="entry name" value="Hexapep_transf_CS"/>
</dbReference>
<dbReference type="NCBIfam" id="NF007797">
    <property type="entry name" value="PRK10502.1"/>
    <property type="match status" value="1"/>
</dbReference>
<keyword evidence="2 4" id="KW-0808">Transferase</keyword>
<dbReference type="PANTHER" id="PTHR23416:SF23">
    <property type="entry name" value="ACETYLTRANSFERASE C18B11.09C-RELATED"/>
    <property type="match status" value="1"/>
</dbReference>
<accession>A0A0X8P453</accession>
<dbReference type="Gene3D" id="2.160.10.10">
    <property type="entry name" value="Hexapeptide repeat proteins"/>
    <property type="match status" value="1"/>
</dbReference>
<sequence>MSALQRLDQFALAPGQRGRSALTVQLWWLVQGSLFRWSPQVAYGFRRWLLRCFGARVGRKVLIRPSATVTYPWKVEIGDYAWIGDDTVIYSLGPIHIGAHAVVSQRSYLCAADHDAGKPDFPLRERAVRIEDGAWVATDVFVGPGVTIGREAVVGARSSVFRSLPPAMVCLGNPCRPVKPRVEPPA</sequence>
<dbReference type="InterPro" id="IPR011004">
    <property type="entry name" value="Trimer_LpxA-like_sf"/>
</dbReference>
<gene>
    <name evidence="4" type="ORF">AL504_28180</name>
</gene>
<organism evidence="4 5">
    <name type="scientific">Alcaligenes xylosoxydans xylosoxydans</name>
    <name type="common">Achromobacter xylosoxidans</name>
    <dbReference type="NCBI Taxonomy" id="85698"/>
    <lineage>
        <taxon>Bacteria</taxon>
        <taxon>Pseudomonadati</taxon>
        <taxon>Pseudomonadota</taxon>
        <taxon>Betaproteobacteria</taxon>
        <taxon>Burkholderiales</taxon>
        <taxon>Alcaligenaceae</taxon>
        <taxon>Achromobacter</taxon>
    </lineage>
</organism>
<evidence type="ECO:0000256" key="2">
    <source>
        <dbReference type="ARBA" id="ARBA00022679"/>
    </source>
</evidence>
<evidence type="ECO:0000256" key="3">
    <source>
        <dbReference type="ARBA" id="ARBA00022737"/>
    </source>
</evidence>
<dbReference type="SUPFAM" id="SSF51161">
    <property type="entry name" value="Trimeric LpxA-like enzymes"/>
    <property type="match status" value="1"/>
</dbReference>
<dbReference type="CDD" id="cd05825">
    <property type="entry name" value="LbH_wcaF_like"/>
    <property type="match status" value="1"/>
</dbReference>
<keyword evidence="3" id="KW-0677">Repeat</keyword>